<evidence type="ECO:0000256" key="3">
    <source>
        <dbReference type="ARBA" id="ARBA00022448"/>
    </source>
</evidence>
<evidence type="ECO:0000313" key="10">
    <source>
        <dbReference type="EMBL" id="SSY70959.1"/>
    </source>
</evidence>
<feature type="compositionally biased region" description="Basic and acidic residues" evidence="8">
    <location>
        <begin position="508"/>
        <end position="520"/>
    </location>
</feature>
<keyword evidence="5 9" id="KW-0812">Transmembrane</keyword>
<feature type="transmembrane region" description="Helical" evidence="9">
    <location>
        <begin position="223"/>
        <end position="245"/>
    </location>
</feature>
<dbReference type="Proteomes" id="UP000254209">
    <property type="component" value="Unassembled WGS sequence"/>
</dbReference>
<feature type="transmembrane region" description="Helical" evidence="9">
    <location>
        <begin position="257"/>
        <end position="277"/>
    </location>
</feature>
<evidence type="ECO:0000256" key="8">
    <source>
        <dbReference type="SAM" id="MobiDB-lite"/>
    </source>
</evidence>
<dbReference type="RefSeq" id="WP_084693570.1">
    <property type="nucleotide sequence ID" value="NZ_CP091519.2"/>
</dbReference>
<dbReference type="NCBIfam" id="TIGR00842">
    <property type="entry name" value="bcct"/>
    <property type="match status" value="1"/>
</dbReference>
<sequence length="534" mass="58868">MKKHLTVMNISVVIMLLITAVGLSFPAQFGASAEAIYAWIANSFGWLYMLAVFVFDVFLIGLIFTRYGKLKLGRYDEKPQFSTLSWIGMLFSGGLGVGIVFWGVAEPMTHFLTPPLHGYEPKSIEAARLAMGYTYFHWGLSQWSIFAIAGLIIGLFQFRLRKNSLVSTSMETLVGHEYPTFWRNVIDVLAIIATVMGIATSIGMGVLQINGGLNHVFGLPNNAWSNVAIMSVITVVFIISASSGLSRGVKWLSNLNMALAMGMMLFVLFLGPTAIIFKSLVTGIGDYLAHFVEYSLRLDPFRQESNWVDKWTIFYWAWVISWSPFIGAFIAQISRGRTVKEFVIGVLIVPPLISFVWIAAFGGTAIYQDLYQGTQIAQAVSQDYTSAMFVFLEGFPLKTVTSAATLLLIATFLITSADSATHVLASMSSNGSLEPKLRVKIIWGILLAAITLTLLLAGGLKSLQAGSIVAGLPFTILLILMMFAIIKVLKIEAHLVLPEQMPTLRPAKEAERYHRGEETVPTHYQGDVSEQENK</sequence>
<keyword evidence="6 9" id="KW-1133">Transmembrane helix</keyword>
<evidence type="ECO:0000256" key="5">
    <source>
        <dbReference type="ARBA" id="ARBA00022692"/>
    </source>
</evidence>
<evidence type="ECO:0000256" key="6">
    <source>
        <dbReference type="ARBA" id="ARBA00022989"/>
    </source>
</evidence>
<evidence type="ECO:0000256" key="2">
    <source>
        <dbReference type="ARBA" id="ARBA00005658"/>
    </source>
</evidence>
<feature type="region of interest" description="Disordered" evidence="8">
    <location>
        <begin position="508"/>
        <end position="534"/>
    </location>
</feature>
<organism evidence="10 11">
    <name type="scientific">Alysiella crassa</name>
    <dbReference type="NCBI Taxonomy" id="153491"/>
    <lineage>
        <taxon>Bacteria</taxon>
        <taxon>Pseudomonadati</taxon>
        <taxon>Pseudomonadota</taxon>
        <taxon>Betaproteobacteria</taxon>
        <taxon>Neisseriales</taxon>
        <taxon>Neisseriaceae</taxon>
        <taxon>Alysiella</taxon>
    </lineage>
</organism>
<keyword evidence="11" id="KW-1185">Reference proteome</keyword>
<protein>
    <submittedName>
        <fullName evidence="10">Glycine betaine transporter BetP</fullName>
    </submittedName>
</protein>
<dbReference type="GO" id="GO:0005886">
    <property type="term" value="C:plasma membrane"/>
    <property type="evidence" value="ECO:0007669"/>
    <property type="project" value="UniProtKB-SubCell"/>
</dbReference>
<keyword evidence="4" id="KW-1003">Cell membrane</keyword>
<evidence type="ECO:0000256" key="9">
    <source>
        <dbReference type="SAM" id="Phobius"/>
    </source>
</evidence>
<feature type="transmembrane region" description="Helical" evidence="9">
    <location>
        <begin position="466"/>
        <end position="486"/>
    </location>
</feature>
<keyword evidence="7 9" id="KW-0472">Membrane</keyword>
<feature type="transmembrane region" description="Helical" evidence="9">
    <location>
        <begin position="343"/>
        <end position="367"/>
    </location>
</feature>
<dbReference type="PANTHER" id="PTHR30047">
    <property type="entry name" value="HIGH-AFFINITY CHOLINE TRANSPORT PROTEIN-RELATED"/>
    <property type="match status" value="1"/>
</dbReference>
<keyword evidence="3" id="KW-0813">Transport</keyword>
<name>A0A376BML4_9NEIS</name>
<feature type="transmembrane region" description="Helical" evidence="9">
    <location>
        <begin position="181"/>
        <end position="203"/>
    </location>
</feature>
<feature type="transmembrane region" description="Helical" evidence="9">
    <location>
        <begin position="45"/>
        <end position="64"/>
    </location>
</feature>
<dbReference type="AlphaFoldDB" id="A0A376BML4"/>
<feature type="transmembrane region" description="Helical" evidence="9">
    <location>
        <begin position="313"/>
        <end position="331"/>
    </location>
</feature>
<dbReference type="Pfam" id="PF02028">
    <property type="entry name" value="BCCT"/>
    <property type="match status" value="1"/>
</dbReference>
<comment type="subcellular location">
    <subcellularLocation>
        <location evidence="1">Cell membrane</location>
        <topology evidence="1">Multi-pass membrane protein</topology>
    </subcellularLocation>
</comment>
<gene>
    <name evidence="10" type="primary">betP_2</name>
    <name evidence="10" type="ORF">NCTC10283_01082</name>
</gene>
<feature type="transmembrane region" description="Helical" evidence="9">
    <location>
        <begin position="400"/>
        <end position="420"/>
    </location>
</feature>
<evidence type="ECO:0000256" key="4">
    <source>
        <dbReference type="ARBA" id="ARBA00022475"/>
    </source>
</evidence>
<dbReference type="InterPro" id="IPR000060">
    <property type="entry name" value="BCCT_transptr"/>
</dbReference>
<proteinExistence type="inferred from homology"/>
<evidence type="ECO:0000256" key="1">
    <source>
        <dbReference type="ARBA" id="ARBA00004651"/>
    </source>
</evidence>
<accession>A0A376BML4</accession>
<comment type="similarity">
    <text evidence="2">Belongs to the BCCT transporter (TC 2.A.15) family.</text>
</comment>
<evidence type="ECO:0000256" key="7">
    <source>
        <dbReference type="ARBA" id="ARBA00023136"/>
    </source>
</evidence>
<dbReference type="STRING" id="1120980.GCA_000745955_01861"/>
<evidence type="ECO:0000313" key="11">
    <source>
        <dbReference type="Proteomes" id="UP000254209"/>
    </source>
</evidence>
<dbReference type="EMBL" id="UFSO01000002">
    <property type="protein sequence ID" value="SSY70959.1"/>
    <property type="molecule type" value="Genomic_DNA"/>
</dbReference>
<feature type="transmembrane region" description="Helical" evidence="9">
    <location>
        <begin position="140"/>
        <end position="160"/>
    </location>
</feature>
<feature type="transmembrane region" description="Helical" evidence="9">
    <location>
        <begin position="441"/>
        <end position="460"/>
    </location>
</feature>
<feature type="transmembrane region" description="Helical" evidence="9">
    <location>
        <begin position="84"/>
        <end position="105"/>
    </location>
</feature>
<dbReference type="GO" id="GO:0022857">
    <property type="term" value="F:transmembrane transporter activity"/>
    <property type="evidence" value="ECO:0007669"/>
    <property type="project" value="InterPro"/>
</dbReference>
<reference evidence="10 11" key="1">
    <citation type="submission" date="2018-06" db="EMBL/GenBank/DDBJ databases">
        <authorList>
            <consortium name="Pathogen Informatics"/>
            <person name="Doyle S."/>
        </authorList>
    </citation>
    <scope>NUCLEOTIDE SEQUENCE [LARGE SCALE GENOMIC DNA]</scope>
    <source>
        <strain evidence="10 11">NCTC10283</strain>
    </source>
</reference>
<dbReference type="PANTHER" id="PTHR30047:SF7">
    <property type="entry name" value="HIGH-AFFINITY CHOLINE TRANSPORT PROTEIN"/>
    <property type="match status" value="1"/>
</dbReference>